<evidence type="ECO:0008006" key="3">
    <source>
        <dbReference type="Google" id="ProtNLM"/>
    </source>
</evidence>
<dbReference type="STRING" id="500633.CLOHIR_01420"/>
<accession>B6FZW6</accession>
<gene>
    <name evidence="1" type="ORF">CLOHIR_01420</name>
</gene>
<name>B6FZW6_PEPHT</name>
<dbReference type="eggNOG" id="COG3935">
    <property type="taxonomic scope" value="Bacteria"/>
</dbReference>
<dbReference type="AlphaFoldDB" id="B6FZW6"/>
<reference evidence="1 2" key="1">
    <citation type="submission" date="2008-09" db="EMBL/GenBank/DDBJ databases">
        <authorList>
            <person name="Fulton L."/>
            <person name="Clifton S."/>
            <person name="Fulton B."/>
            <person name="Xu J."/>
            <person name="Minx P."/>
            <person name="Pepin K.H."/>
            <person name="Johnson M."/>
            <person name="Thiruvilangam P."/>
            <person name="Bhonagiri V."/>
            <person name="Nash W.E."/>
            <person name="Mardis E.R."/>
            <person name="Wilson R.K."/>
        </authorList>
    </citation>
    <scope>NUCLEOTIDE SEQUENCE [LARGE SCALE GENOMIC DNA]</scope>
    <source>
        <strain evidence="1 2">DSM 13275</strain>
    </source>
</reference>
<dbReference type="OrthoDB" id="9803733at2"/>
<dbReference type="HOGENOM" id="CLU_047944_2_0_9"/>
<protein>
    <recommendedName>
        <fullName evidence="3">Replication protein</fullName>
    </recommendedName>
</protein>
<organism evidence="1 2">
    <name type="scientific">Peptacetobacter hiranonis (strain DSM 13275 / JCM 10541 / KCTC 15199 / TO-931)</name>
    <name type="common">Clostridium hiranonis</name>
    <dbReference type="NCBI Taxonomy" id="500633"/>
    <lineage>
        <taxon>Bacteria</taxon>
        <taxon>Bacillati</taxon>
        <taxon>Bacillota</taxon>
        <taxon>Clostridia</taxon>
        <taxon>Peptostreptococcales</taxon>
        <taxon>Peptostreptococcaceae</taxon>
        <taxon>Peptacetobacter</taxon>
    </lineage>
</organism>
<keyword evidence="2" id="KW-1185">Reference proteome</keyword>
<sequence length="276" mass="32161">MSDFTLFNDPPVVFDPKLAIEIGLNEAIVLQQIHYWLVSNERSGNNYYNGRYWTFNSIKKWRDDFFPWWSEPTVKRTFKSLEDKGILISGNFNKKGYDKTKWYTIDYQALYRNRCNNSLGQNDPIDKVKMTQSIRSNWTNGVGQNDPTNTIDNTEITKEITPPPGVEVSHQKEVDLLKGFLGKSYSEEYAIRIINLLKDKGKDISYLREKIILTESKNLKSKEGYLYKAIESDFKETSQTGTKSNGFQNFESTVSKYTKEELEEKMRQSQLKKFGI</sequence>
<proteinExistence type="predicted"/>
<evidence type="ECO:0000313" key="2">
    <source>
        <dbReference type="Proteomes" id="UP000003178"/>
    </source>
</evidence>
<reference evidence="1 2" key="2">
    <citation type="submission" date="2008-10" db="EMBL/GenBank/DDBJ databases">
        <title>Draft genome sequence of Clostridium hiranonis (DSM 13275).</title>
        <authorList>
            <person name="Sudarsanam P."/>
            <person name="Ley R."/>
            <person name="Guruge J."/>
            <person name="Turnbaugh P.J."/>
            <person name="Mahowald M."/>
            <person name="Liep D."/>
            <person name="Gordon J."/>
        </authorList>
    </citation>
    <scope>NUCLEOTIDE SEQUENCE [LARGE SCALE GENOMIC DNA]</scope>
    <source>
        <strain evidence="1 2">DSM 13275</strain>
    </source>
</reference>
<comment type="caution">
    <text evidence="1">The sequence shown here is derived from an EMBL/GenBank/DDBJ whole genome shotgun (WGS) entry which is preliminary data.</text>
</comment>
<dbReference type="EMBL" id="ABWP01000059">
    <property type="protein sequence ID" value="EEA84939.1"/>
    <property type="molecule type" value="Genomic_DNA"/>
</dbReference>
<dbReference type="Proteomes" id="UP000003178">
    <property type="component" value="Unassembled WGS sequence"/>
</dbReference>
<dbReference type="RefSeq" id="WP_006440341.1">
    <property type="nucleotide sequence ID" value="NZ_DS995356.1"/>
</dbReference>
<evidence type="ECO:0000313" key="1">
    <source>
        <dbReference type="EMBL" id="EEA84939.1"/>
    </source>
</evidence>